<keyword evidence="11" id="KW-0115">cAMP biosynthesis</keyword>
<evidence type="ECO:0000313" key="21">
    <source>
        <dbReference type="Proteomes" id="UP000297693"/>
    </source>
</evidence>
<dbReference type="Pfam" id="PF01590">
    <property type="entry name" value="GAF"/>
    <property type="match status" value="1"/>
</dbReference>
<feature type="transmembrane region" description="Helical" evidence="18">
    <location>
        <begin position="20"/>
        <end position="45"/>
    </location>
</feature>
<keyword evidence="7" id="KW-0547">Nucleotide-binding</keyword>
<dbReference type="GO" id="GO:0005524">
    <property type="term" value="F:ATP binding"/>
    <property type="evidence" value="ECO:0007669"/>
    <property type="project" value="UniProtKB-KW"/>
</dbReference>
<dbReference type="EMBL" id="RQGD01000034">
    <property type="protein sequence ID" value="TGL57851.1"/>
    <property type="molecule type" value="Genomic_DNA"/>
</dbReference>
<dbReference type="InterPro" id="IPR001054">
    <property type="entry name" value="A/G_cyclase"/>
</dbReference>
<evidence type="ECO:0000256" key="15">
    <source>
        <dbReference type="ARBA" id="ARBA00032637"/>
    </source>
</evidence>
<evidence type="ECO:0000256" key="8">
    <source>
        <dbReference type="ARBA" id="ARBA00022840"/>
    </source>
</evidence>
<name>A0A4R9JXE0_9LEPT</name>
<evidence type="ECO:0000256" key="11">
    <source>
        <dbReference type="ARBA" id="ARBA00022998"/>
    </source>
</evidence>
<feature type="transmembrane region" description="Helical" evidence="18">
    <location>
        <begin position="52"/>
        <end position="77"/>
    </location>
</feature>
<evidence type="ECO:0000256" key="9">
    <source>
        <dbReference type="ARBA" id="ARBA00022842"/>
    </source>
</evidence>
<comment type="catalytic activity">
    <reaction evidence="1">
        <text>ATP = 3',5'-cyclic AMP + diphosphate</text>
        <dbReference type="Rhea" id="RHEA:15389"/>
        <dbReference type="ChEBI" id="CHEBI:30616"/>
        <dbReference type="ChEBI" id="CHEBI:33019"/>
        <dbReference type="ChEBI" id="CHEBI:58165"/>
        <dbReference type="EC" id="4.6.1.1"/>
    </reaction>
</comment>
<keyword evidence="9" id="KW-0460">Magnesium</keyword>
<dbReference type="FunFam" id="3.30.70.1230:FF:000033">
    <property type="entry name" value="Adenylate cyclase"/>
    <property type="match status" value="1"/>
</dbReference>
<dbReference type="AlphaFoldDB" id="A0A4R9JXE0"/>
<dbReference type="PROSITE" id="PS50125">
    <property type="entry name" value="GUANYLATE_CYCLASE_2"/>
    <property type="match status" value="1"/>
</dbReference>
<evidence type="ECO:0000256" key="6">
    <source>
        <dbReference type="ARBA" id="ARBA00022723"/>
    </source>
</evidence>
<dbReference type="PANTHER" id="PTHR11920">
    <property type="entry name" value="GUANYLYL CYCLASE"/>
    <property type="match status" value="1"/>
</dbReference>
<organism evidence="20 21">
    <name type="scientific">Leptospira ognonensis</name>
    <dbReference type="NCBI Taxonomy" id="2484945"/>
    <lineage>
        <taxon>Bacteria</taxon>
        <taxon>Pseudomonadati</taxon>
        <taxon>Spirochaetota</taxon>
        <taxon>Spirochaetia</taxon>
        <taxon>Leptospirales</taxon>
        <taxon>Leptospiraceae</taxon>
        <taxon>Leptospira</taxon>
    </lineage>
</organism>
<evidence type="ECO:0000256" key="18">
    <source>
        <dbReference type="SAM" id="Phobius"/>
    </source>
</evidence>
<sequence>MIPFPLPSPNPGGFDFFWQQLPWAIPSIFTFVVGMSLAFLGLFAIKRTEDRALLITYIMFCFGFGSLGMALSLRSVVNDLDLLLLLNRISYFGVVWLSPGAYLFAYYMTGRLYRSLLFAGILGLSTVAIAYFGLLSGFDFTGKWFHYSFGSYPIAELPLKIWGAYSSLAYLVSAVPVTIHYFLNHRDQIKAKVFLFLGLHFCSLLVITNLPSLSGIPIFPMSSFAFLPLLLLGYGIFRSDYLNLNDLLFKQRGLFKILAGLITFGLLGIAILAAITLHPTDHPAPFMKPVFLLPLFSGVCAFALAIFLAGSSPDQKLNMLGATSLMLAGAFMIVMTAFKLDLPLIVTRRIEQIFYTAFVFTPGVHLRFAYLALGKTRPHFVRWVDFFSVIFCVILWTPYFFSGFYEYWFGRISVAGIGLNAFGALGLIAAATFLISWERSRKTARNRLGSQVVLSLVIGDFLIFLNLPATIGIPLYPLGELQFIPAILLSFAIVKSGAIPISGEATAIGNRVSALILLFVPTTMLFYLLGLMKVTEFLPALAHTLLVAAPIALAFYMISFIFLRPTALKMDEAVRRLAEEKERANTALLATEEARQEIEALGHLTHLVNSHTDLNEIFNEISKYAYQKYGITSTWLFLPDEKNEHLTSFRASSYKDVSEELEQFVKNLKIPLGPDGGMAHLVWKRKRALYIPLIKKFPFEFDRKLIETTKATSFLHVPLVVGDQSIALMIFSNLSEPMNLAKDEIRSIETLCAQVAGVIHTVDLLRQTEKQKADTSSLNHLVKSLNENLDIQVIMEKVHSYVVEKFGIQYYSLMASDGEKSHLRLIAASLPDFVTTEERKRIADFKVPMKSSKGAHGLTLRSKKVAYFKDFDDHKLEWLTEEEKWIAKSCKIRSYLFLPLLLNQVPVGILNFSNSESMMNLEPEDLTRLSILGEQLAGIIYGSALFKEVQSSRNVAESERKKSEKLLLNILPADVASELKEKGATEPVLYENVSVMFTDFKGFTQIAEILSPRELIQDLDACFVQFDKITERFNLEKLKTIGDSYMCAGGIPKRNKTHALDSVLAALEIQAFMNLMKNIKEEQGLPYWELRLGIHTGPLVAGVIGEKKFAYDVWGDTVNTASRMESSGTPGKINISGSTYELIKEVFECEFRGYVNAKNKGEVAMYYVNGLKEEYATSKDRRIPNGRFWQVYADKEA</sequence>
<dbReference type="GO" id="GO:0005886">
    <property type="term" value="C:plasma membrane"/>
    <property type="evidence" value="ECO:0007669"/>
    <property type="project" value="UniProtKB-ARBA"/>
</dbReference>
<keyword evidence="13 17" id="KW-0456">Lyase</keyword>
<feature type="transmembrane region" description="Helical" evidence="18">
    <location>
        <begin position="161"/>
        <end position="182"/>
    </location>
</feature>
<feature type="transmembrane region" description="Helical" evidence="18">
    <location>
        <begin position="483"/>
        <end position="502"/>
    </location>
</feature>
<comment type="similarity">
    <text evidence="17">Belongs to the adenylyl cyclase class-4/guanylyl cyclase family.</text>
</comment>
<keyword evidence="21" id="KW-1185">Reference proteome</keyword>
<evidence type="ECO:0000256" key="1">
    <source>
        <dbReference type="ARBA" id="ARBA00001593"/>
    </source>
</evidence>
<evidence type="ECO:0000256" key="14">
    <source>
        <dbReference type="ARBA" id="ARBA00032597"/>
    </source>
</evidence>
<dbReference type="InterPro" id="IPR003018">
    <property type="entry name" value="GAF"/>
</dbReference>
<feature type="transmembrane region" description="Helical" evidence="18">
    <location>
        <begin position="218"/>
        <end position="237"/>
    </location>
</feature>
<evidence type="ECO:0000256" key="7">
    <source>
        <dbReference type="ARBA" id="ARBA00022741"/>
    </source>
</evidence>
<comment type="subcellular location">
    <subcellularLocation>
        <location evidence="2">Membrane</location>
    </subcellularLocation>
</comment>
<dbReference type="GO" id="GO:0046872">
    <property type="term" value="F:metal ion binding"/>
    <property type="evidence" value="ECO:0007669"/>
    <property type="project" value="UniProtKB-KW"/>
</dbReference>
<dbReference type="Gene3D" id="3.30.70.1230">
    <property type="entry name" value="Nucleotide cyclase"/>
    <property type="match status" value="1"/>
</dbReference>
<evidence type="ECO:0000256" key="12">
    <source>
        <dbReference type="ARBA" id="ARBA00023136"/>
    </source>
</evidence>
<feature type="transmembrane region" description="Helical" evidence="18">
    <location>
        <begin position="380"/>
        <end position="401"/>
    </location>
</feature>
<dbReference type="SMART" id="SM00065">
    <property type="entry name" value="GAF"/>
    <property type="match status" value="2"/>
</dbReference>
<feature type="transmembrane region" description="Helical" evidence="18">
    <location>
        <begin position="89"/>
        <end position="109"/>
    </location>
</feature>
<dbReference type="InterPro" id="IPR018297">
    <property type="entry name" value="A/G_cyclase_CS"/>
</dbReference>
<dbReference type="Pfam" id="PF13185">
    <property type="entry name" value="GAF_2"/>
    <property type="match status" value="1"/>
</dbReference>
<keyword evidence="12 18" id="KW-0472">Membrane</keyword>
<evidence type="ECO:0000256" key="17">
    <source>
        <dbReference type="RuleBase" id="RU000405"/>
    </source>
</evidence>
<keyword evidence="8" id="KW-0067">ATP-binding</keyword>
<dbReference type="Proteomes" id="UP000297693">
    <property type="component" value="Unassembled WGS sequence"/>
</dbReference>
<dbReference type="OrthoDB" id="310069at2"/>
<proteinExistence type="inferred from homology"/>
<keyword evidence="10 18" id="KW-1133">Transmembrane helix</keyword>
<feature type="transmembrane region" description="Helical" evidence="18">
    <location>
        <begin position="317"/>
        <end position="338"/>
    </location>
</feature>
<dbReference type="Gene3D" id="3.30.450.40">
    <property type="match status" value="2"/>
</dbReference>
<keyword evidence="5 18" id="KW-0812">Transmembrane</keyword>
<accession>A0A4R9JXE0</accession>
<feature type="domain" description="Guanylate cyclase" evidence="19">
    <location>
        <begin position="994"/>
        <end position="1125"/>
    </location>
</feature>
<evidence type="ECO:0000256" key="13">
    <source>
        <dbReference type="ARBA" id="ARBA00023239"/>
    </source>
</evidence>
<keyword evidence="6" id="KW-0479">Metal-binding</keyword>
<dbReference type="PANTHER" id="PTHR11920:SF335">
    <property type="entry name" value="GUANYLATE CYCLASE"/>
    <property type="match status" value="1"/>
</dbReference>
<evidence type="ECO:0000259" key="19">
    <source>
        <dbReference type="PROSITE" id="PS50125"/>
    </source>
</evidence>
<feature type="transmembrane region" description="Helical" evidence="18">
    <location>
        <begin position="413"/>
        <end position="436"/>
    </location>
</feature>
<evidence type="ECO:0000256" key="16">
    <source>
        <dbReference type="ARBA" id="ARBA00064436"/>
    </source>
</evidence>
<reference evidence="20" key="1">
    <citation type="journal article" date="2019" name="PLoS Negl. Trop. Dis.">
        <title>Revisiting the worldwide diversity of Leptospira species in the environment.</title>
        <authorList>
            <person name="Vincent A.T."/>
            <person name="Schiettekatte O."/>
            <person name="Bourhy P."/>
            <person name="Veyrier F.J."/>
            <person name="Picardeau M."/>
        </authorList>
    </citation>
    <scope>NUCLEOTIDE SEQUENCE [LARGE SCALE GENOMIC DNA]</scope>
    <source>
        <strain evidence="20">201702476</strain>
    </source>
</reference>
<dbReference type="Pfam" id="PF00211">
    <property type="entry name" value="Guanylate_cyc"/>
    <property type="match status" value="1"/>
</dbReference>
<dbReference type="EC" id="4.6.1.1" evidence="3"/>
<dbReference type="RefSeq" id="WP_135623869.1">
    <property type="nucleotide sequence ID" value="NZ_RQGD01000034.1"/>
</dbReference>
<dbReference type="PROSITE" id="PS00452">
    <property type="entry name" value="GUANYLATE_CYCLASE_1"/>
    <property type="match status" value="1"/>
</dbReference>
<feature type="transmembrane region" description="Helical" evidence="18">
    <location>
        <begin position="116"/>
        <end position="141"/>
    </location>
</feature>
<dbReference type="SMART" id="SM00044">
    <property type="entry name" value="CYCc"/>
    <property type="match status" value="1"/>
</dbReference>
<evidence type="ECO:0000256" key="10">
    <source>
        <dbReference type="ARBA" id="ARBA00022989"/>
    </source>
</evidence>
<feature type="transmembrane region" description="Helical" evidence="18">
    <location>
        <begin position="540"/>
        <end position="563"/>
    </location>
</feature>
<protein>
    <recommendedName>
        <fullName evidence="4">Adenylate cyclase</fullName>
        <ecNumber evidence="3">4.6.1.1</ecNumber>
    </recommendedName>
    <alternativeName>
        <fullName evidence="14">ATP pyrophosphate-lyase</fullName>
    </alternativeName>
    <alternativeName>
        <fullName evidence="15">Adenylyl cyclase</fullName>
    </alternativeName>
</protein>
<feature type="transmembrane region" description="Helical" evidence="18">
    <location>
        <begin position="353"/>
        <end position="373"/>
    </location>
</feature>
<dbReference type="SUPFAM" id="SSF55781">
    <property type="entry name" value="GAF domain-like"/>
    <property type="match status" value="2"/>
</dbReference>
<evidence type="ECO:0000313" key="20">
    <source>
        <dbReference type="EMBL" id="TGL57851.1"/>
    </source>
</evidence>
<dbReference type="CDD" id="cd07302">
    <property type="entry name" value="CHD"/>
    <property type="match status" value="1"/>
</dbReference>
<evidence type="ECO:0000256" key="5">
    <source>
        <dbReference type="ARBA" id="ARBA00022692"/>
    </source>
</evidence>
<evidence type="ECO:0000256" key="4">
    <source>
        <dbReference type="ARBA" id="ARBA00021420"/>
    </source>
</evidence>
<dbReference type="GO" id="GO:0006171">
    <property type="term" value="P:cAMP biosynthetic process"/>
    <property type="evidence" value="ECO:0007669"/>
    <property type="project" value="UniProtKB-KW"/>
</dbReference>
<dbReference type="InterPro" id="IPR029787">
    <property type="entry name" value="Nucleotide_cyclase"/>
</dbReference>
<gene>
    <name evidence="20" type="ORF">EHQ58_10585</name>
</gene>
<dbReference type="InterPro" id="IPR050401">
    <property type="entry name" value="Cyclic_nucleotide_synthase"/>
</dbReference>
<dbReference type="GO" id="GO:0004016">
    <property type="term" value="F:adenylate cyclase activity"/>
    <property type="evidence" value="ECO:0007669"/>
    <property type="project" value="UniProtKB-EC"/>
</dbReference>
<dbReference type="SUPFAM" id="SSF55073">
    <property type="entry name" value="Nucleotide cyclase"/>
    <property type="match status" value="1"/>
</dbReference>
<feature type="transmembrane region" description="Helical" evidence="18">
    <location>
        <begin position="448"/>
        <end position="471"/>
    </location>
</feature>
<dbReference type="GO" id="GO:0035556">
    <property type="term" value="P:intracellular signal transduction"/>
    <property type="evidence" value="ECO:0007669"/>
    <property type="project" value="InterPro"/>
</dbReference>
<comment type="caution">
    <text evidence="20">The sequence shown here is derived from an EMBL/GenBank/DDBJ whole genome shotgun (WGS) entry which is preliminary data.</text>
</comment>
<feature type="transmembrane region" description="Helical" evidence="18">
    <location>
        <begin position="257"/>
        <end position="278"/>
    </location>
</feature>
<evidence type="ECO:0000256" key="2">
    <source>
        <dbReference type="ARBA" id="ARBA00004370"/>
    </source>
</evidence>
<feature type="transmembrane region" description="Helical" evidence="18">
    <location>
        <begin position="514"/>
        <end position="534"/>
    </location>
</feature>
<dbReference type="InterPro" id="IPR029016">
    <property type="entry name" value="GAF-like_dom_sf"/>
</dbReference>
<feature type="transmembrane region" description="Helical" evidence="18">
    <location>
        <begin position="194"/>
        <end position="212"/>
    </location>
</feature>
<comment type="subunit">
    <text evidence="16">Homodimer. Can also exist as monomer.</text>
</comment>
<feature type="transmembrane region" description="Helical" evidence="18">
    <location>
        <begin position="290"/>
        <end position="310"/>
    </location>
</feature>
<evidence type="ECO:0000256" key="3">
    <source>
        <dbReference type="ARBA" id="ARBA00012201"/>
    </source>
</evidence>